<dbReference type="PROSITE" id="PS00652">
    <property type="entry name" value="TNFR_NGFR_1"/>
    <property type="match status" value="1"/>
</dbReference>
<dbReference type="Gene3D" id="2.10.50.10">
    <property type="entry name" value="Tumor Necrosis Factor Receptor, subunit A, domain 2"/>
    <property type="match status" value="1"/>
</dbReference>
<feature type="chain" id="PRO_5039094267" description="TNFR-Cys domain-containing protein" evidence="3">
    <location>
        <begin position="26"/>
        <end position="206"/>
    </location>
</feature>
<feature type="repeat" description="TNFR-Cys" evidence="1">
    <location>
        <begin position="24"/>
        <end position="59"/>
    </location>
</feature>
<accession>A0A9D3MYZ2</accession>
<feature type="repeat" description="TNFR-Cys" evidence="1">
    <location>
        <begin position="61"/>
        <end position="102"/>
    </location>
</feature>
<dbReference type="GO" id="GO:0009897">
    <property type="term" value="C:external side of plasma membrane"/>
    <property type="evidence" value="ECO:0007669"/>
    <property type="project" value="TreeGrafter"/>
</dbReference>
<evidence type="ECO:0000313" key="5">
    <source>
        <dbReference type="EMBL" id="KAG5856282.1"/>
    </source>
</evidence>
<keyword evidence="1" id="KW-1015">Disulfide bond</keyword>
<dbReference type="Proteomes" id="UP001044222">
    <property type="component" value="Unassembled WGS sequence"/>
</dbReference>
<feature type="disulfide bond" evidence="1">
    <location>
        <begin position="62"/>
        <end position="77"/>
    </location>
</feature>
<comment type="caution">
    <text evidence="1">Lacks conserved residue(s) required for the propagation of feature annotation.</text>
</comment>
<evidence type="ECO:0000256" key="1">
    <source>
        <dbReference type="PROSITE-ProRule" id="PRU00206"/>
    </source>
</evidence>
<dbReference type="GO" id="GO:0097192">
    <property type="term" value="P:extrinsic apoptotic signaling pathway in absence of ligand"/>
    <property type="evidence" value="ECO:0007669"/>
    <property type="project" value="TreeGrafter"/>
</dbReference>
<evidence type="ECO:0000313" key="6">
    <source>
        <dbReference type="Proteomes" id="UP001044222"/>
    </source>
</evidence>
<dbReference type="SMART" id="SM00208">
    <property type="entry name" value="TNFR"/>
    <property type="match status" value="2"/>
</dbReference>
<dbReference type="GO" id="GO:0097049">
    <property type="term" value="P:motor neuron apoptotic process"/>
    <property type="evidence" value="ECO:0007669"/>
    <property type="project" value="TreeGrafter"/>
</dbReference>
<keyword evidence="2" id="KW-0472">Membrane</keyword>
<dbReference type="GO" id="GO:0043066">
    <property type="term" value="P:negative regulation of apoptotic process"/>
    <property type="evidence" value="ECO:0007669"/>
    <property type="project" value="TreeGrafter"/>
</dbReference>
<keyword evidence="3" id="KW-0732">Signal</keyword>
<evidence type="ECO:0000259" key="4">
    <source>
        <dbReference type="PROSITE" id="PS50050"/>
    </source>
</evidence>
<reference evidence="5" key="1">
    <citation type="submission" date="2021-01" db="EMBL/GenBank/DDBJ databases">
        <title>A chromosome-scale assembly of European eel, Anguilla anguilla.</title>
        <authorList>
            <person name="Henkel C."/>
            <person name="Jong-Raadsen S.A."/>
            <person name="Dufour S."/>
            <person name="Weltzien F.-A."/>
            <person name="Palstra A.P."/>
            <person name="Pelster B."/>
            <person name="Spaink H.P."/>
            <person name="Van Den Thillart G.E."/>
            <person name="Jansen H."/>
            <person name="Zahm M."/>
            <person name="Klopp C."/>
            <person name="Cedric C."/>
            <person name="Louis A."/>
            <person name="Berthelot C."/>
            <person name="Parey E."/>
            <person name="Roest Crollius H."/>
            <person name="Montfort J."/>
            <person name="Robinson-Rechavi M."/>
            <person name="Bucao C."/>
            <person name="Bouchez O."/>
            <person name="Gislard M."/>
            <person name="Lluch J."/>
            <person name="Milhes M."/>
            <person name="Lampietro C."/>
            <person name="Lopez Roques C."/>
            <person name="Donnadieu C."/>
            <person name="Braasch I."/>
            <person name="Desvignes T."/>
            <person name="Postlethwait J."/>
            <person name="Bobe J."/>
            <person name="Guiguen Y."/>
            <person name="Dirks R."/>
        </authorList>
    </citation>
    <scope>NUCLEOTIDE SEQUENCE</scope>
    <source>
        <strain evidence="5">Tag_6206</strain>
        <tissue evidence="5">Liver</tissue>
    </source>
</reference>
<dbReference type="AlphaFoldDB" id="A0A9D3MYZ2"/>
<dbReference type="GO" id="GO:0032872">
    <property type="term" value="P:regulation of stress-activated MAPK cascade"/>
    <property type="evidence" value="ECO:0007669"/>
    <property type="project" value="TreeGrafter"/>
</dbReference>
<dbReference type="GO" id="GO:0005031">
    <property type="term" value="F:tumor necrosis factor receptor activity"/>
    <property type="evidence" value="ECO:0007669"/>
    <property type="project" value="TreeGrafter"/>
</dbReference>
<keyword evidence="6" id="KW-1185">Reference proteome</keyword>
<feature type="disulfide bond" evidence="1">
    <location>
        <begin position="38"/>
        <end position="51"/>
    </location>
</feature>
<dbReference type="GO" id="GO:0045121">
    <property type="term" value="C:membrane raft"/>
    <property type="evidence" value="ECO:0007669"/>
    <property type="project" value="TreeGrafter"/>
</dbReference>
<keyword evidence="2" id="KW-0812">Transmembrane</keyword>
<dbReference type="SUPFAM" id="SSF57586">
    <property type="entry name" value="TNF receptor-like"/>
    <property type="match status" value="1"/>
</dbReference>
<evidence type="ECO:0000256" key="2">
    <source>
        <dbReference type="SAM" id="Phobius"/>
    </source>
</evidence>
<keyword evidence="2" id="KW-1133">Transmembrane helix</keyword>
<feature type="domain" description="TNFR-Cys" evidence="4">
    <location>
        <begin position="24"/>
        <end position="59"/>
    </location>
</feature>
<dbReference type="InterPro" id="IPR001368">
    <property type="entry name" value="TNFR/NGFR_Cys_rich_reg"/>
</dbReference>
<gene>
    <name evidence="5" type="ORF">ANANG_G00006370</name>
</gene>
<protein>
    <recommendedName>
        <fullName evidence="4">TNFR-Cys domain-containing protein</fullName>
    </recommendedName>
</protein>
<dbReference type="EMBL" id="JAFIRN010000001">
    <property type="protein sequence ID" value="KAG5856282.1"/>
    <property type="molecule type" value="Genomic_DNA"/>
</dbReference>
<feature type="transmembrane region" description="Helical" evidence="2">
    <location>
        <begin position="154"/>
        <end position="174"/>
    </location>
</feature>
<feature type="disulfide bond" evidence="1">
    <location>
        <begin position="41"/>
        <end position="59"/>
    </location>
</feature>
<organism evidence="5 6">
    <name type="scientific">Anguilla anguilla</name>
    <name type="common">European freshwater eel</name>
    <name type="synonym">Muraena anguilla</name>
    <dbReference type="NCBI Taxonomy" id="7936"/>
    <lineage>
        <taxon>Eukaryota</taxon>
        <taxon>Metazoa</taxon>
        <taxon>Chordata</taxon>
        <taxon>Craniata</taxon>
        <taxon>Vertebrata</taxon>
        <taxon>Euteleostomi</taxon>
        <taxon>Actinopterygii</taxon>
        <taxon>Neopterygii</taxon>
        <taxon>Teleostei</taxon>
        <taxon>Anguilliformes</taxon>
        <taxon>Anguillidae</taxon>
        <taxon>Anguilla</taxon>
    </lineage>
</organism>
<feature type="domain" description="TNFR-Cys" evidence="4">
    <location>
        <begin position="61"/>
        <end position="102"/>
    </location>
</feature>
<proteinExistence type="predicted"/>
<dbReference type="GO" id="GO:0006924">
    <property type="term" value="P:activation-induced cell death of T cells"/>
    <property type="evidence" value="ECO:0007669"/>
    <property type="project" value="TreeGrafter"/>
</dbReference>
<dbReference type="PROSITE" id="PS50050">
    <property type="entry name" value="TNFR_NGFR_2"/>
    <property type="match status" value="2"/>
</dbReference>
<dbReference type="GO" id="GO:0031265">
    <property type="term" value="C:CD95 death-inducing signaling complex"/>
    <property type="evidence" value="ECO:0007669"/>
    <property type="project" value="TreeGrafter"/>
</dbReference>
<comment type="caution">
    <text evidence="5">The sequence shown here is derived from an EMBL/GenBank/DDBJ whole genome shotgun (WGS) entry which is preliminary data.</text>
</comment>
<evidence type="ECO:0000256" key="3">
    <source>
        <dbReference type="SAM" id="SignalP"/>
    </source>
</evidence>
<name>A0A9D3MYZ2_ANGAN</name>
<feature type="signal peptide" evidence="3">
    <location>
        <begin position="1"/>
        <end position="25"/>
    </location>
</feature>
<dbReference type="PANTHER" id="PTHR46874">
    <property type="entry name" value="TUMOR NECROSIS FACTOR RECEPTOR SUPERFAMILY MEMBER 6"/>
    <property type="match status" value="1"/>
</dbReference>
<sequence>MRSMTGVFLTLFLSPLFSLYHSLHCDSETEYSSDGKCCSKCKPGERLDKVCTPTSPTKCVPCRGGYYSDRYDEARNCHRCSDCSMIRKYMRSCCTTTHNAVCGCERGYQCKSEPCLDCEKITTPDAGKDTTTTKEVSTAPGVKPVKEGPSSSMWSTHIVLIVCCCTLLIFVILISRNKNELRWIWRTTKGQFKFFLAICKNATQQY</sequence>
<dbReference type="PANTHER" id="PTHR46874:SF1">
    <property type="entry name" value="TUMOR NECROSIS FACTOR RECEPTOR SUPERFAMILY MEMBER 6"/>
    <property type="match status" value="1"/>
</dbReference>
<dbReference type="GO" id="GO:0097527">
    <property type="term" value="P:necroptotic signaling pathway"/>
    <property type="evidence" value="ECO:0007669"/>
    <property type="project" value="TreeGrafter"/>
</dbReference>